<evidence type="ECO:0000313" key="3">
    <source>
        <dbReference type="Proteomes" id="UP000663829"/>
    </source>
</evidence>
<dbReference type="Proteomes" id="UP000663829">
    <property type="component" value="Unassembled WGS sequence"/>
</dbReference>
<evidence type="ECO:0000313" key="2">
    <source>
        <dbReference type="EMBL" id="CAF4021043.1"/>
    </source>
</evidence>
<gene>
    <name evidence="1" type="ORF">GPM918_LOCUS26152</name>
    <name evidence="2" type="ORF">SRO942_LOCUS26250</name>
</gene>
<dbReference type="InterPro" id="IPR036397">
    <property type="entry name" value="RNaseH_sf"/>
</dbReference>
<evidence type="ECO:0008006" key="4">
    <source>
        <dbReference type="Google" id="ProtNLM"/>
    </source>
</evidence>
<comment type="caution">
    <text evidence="1">The sequence shown here is derived from an EMBL/GenBank/DDBJ whole genome shotgun (WGS) entry which is preliminary data.</text>
</comment>
<protein>
    <recommendedName>
        <fullName evidence="4">Transposase</fullName>
    </recommendedName>
</protein>
<reference evidence="1" key="1">
    <citation type="submission" date="2021-02" db="EMBL/GenBank/DDBJ databases">
        <authorList>
            <person name="Nowell W R."/>
        </authorList>
    </citation>
    <scope>NUCLEOTIDE SEQUENCE</scope>
</reference>
<dbReference type="GO" id="GO:0003676">
    <property type="term" value="F:nucleic acid binding"/>
    <property type="evidence" value="ECO:0007669"/>
    <property type="project" value="InterPro"/>
</dbReference>
<name>A0A815A5F1_9BILA</name>
<dbReference type="Gene3D" id="3.30.420.10">
    <property type="entry name" value="Ribonuclease H-like superfamily/Ribonuclease H"/>
    <property type="match status" value="1"/>
</dbReference>
<proteinExistence type="predicted"/>
<dbReference type="EMBL" id="CAJOBC010014708">
    <property type="protein sequence ID" value="CAF4021043.1"/>
    <property type="molecule type" value="Genomic_DNA"/>
</dbReference>
<dbReference type="AlphaFoldDB" id="A0A815A5F1"/>
<dbReference type="EMBL" id="CAJNOQ010010422">
    <property type="protein sequence ID" value="CAF1251405.1"/>
    <property type="molecule type" value="Genomic_DNA"/>
</dbReference>
<evidence type="ECO:0000313" key="1">
    <source>
        <dbReference type="EMBL" id="CAF1251405.1"/>
    </source>
</evidence>
<feature type="non-terminal residue" evidence="1">
    <location>
        <position position="1"/>
    </location>
</feature>
<dbReference type="OrthoDB" id="10046619at2759"/>
<sequence>IYIRRYRHDKHPFKRSQSRTHKDGGLGVWGCLTNYGLSNLVFFHGPINSSKYIRILDMNLPSAFKQFSTHCRRDKIFQQDNARPHVSAKTQQYLKKMNICIPMAIIFAGFKLN</sequence>
<dbReference type="Proteomes" id="UP000681722">
    <property type="component" value="Unassembled WGS sequence"/>
</dbReference>
<keyword evidence="3" id="KW-1185">Reference proteome</keyword>
<organism evidence="1 3">
    <name type="scientific">Didymodactylos carnosus</name>
    <dbReference type="NCBI Taxonomy" id="1234261"/>
    <lineage>
        <taxon>Eukaryota</taxon>
        <taxon>Metazoa</taxon>
        <taxon>Spiralia</taxon>
        <taxon>Gnathifera</taxon>
        <taxon>Rotifera</taxon>
        <taxon>Eurotatoria</taxon>
        <taxon>Bdelloidea</taxon>
        <taxon>Philodinida</taxon>
        <taxon>Philodinidae</taxon>
        <taxon>Didymodactylos</taxon>
    </lineage>
</organism>
<accession>A0A815A5F1</accession>